<sequence>MLKSKTTLQAAEAVIVKHKLIHLPLYCICQEHLEKAQSTSRAQLNGGHTHAVRPPGN</sequence>
<evidence type="ECO:0000313" key="2">
    <source>
        <dbReference type="EMBL" id="JAI01171.1"/>
    </source>
</evidence>
<protein>
    <submittedName>
        <fullName evidence="2">Uncharacterized protein</fullName>
    </submittedName>
</protein>
<reference evidence="2" key="2">
    <citation type="journal article" date="2015" name="Fish Shellfish Immunol.">
        <title>Early steps in the European eel (Anguilla anguilla)-Vibrio vulnificus interaction in the gills: Role of the RtxA13 toxin.</title>
        <authorList>
            <person name="Callol A."/>
            <person name="Pajuelo D."/>
            <person name="Ebbesson L."/>
            <person name="Teles M."/>
            <person name="MacKenzie S."/>
            <person name="Amaro C."/>
        </authorList>
    </citation>
    <scope>NUCLEOTIDE SEQUENCE</scope>
</reference>
<dbReference type="EMBL" id="GBXM01007407">
    <property type="protein sequence ID" value="JAI01171.1"/>
    <property type="molecule type" value="Transcribed_RNA"/>
</dbReference>
<dbReference type="AlphaFoldDB" id="A0A0E9XH45"/>
<evidence type="ECO:0000256" key="1">
    <source>
        <dbReference type="SAM" id="MobiDB-lite"/>
    </source>
</evidence>
<accession>A0A0E9XH45</accession>
<reference evidence="2" key="1">
    <citation type="submission" date="2014-11" db="EMBL/GenBank/DDBJ databases">
        <authorList>
            <person name="Amaro Gonzalez C."/>
        </authorList>
    </citation>
    <scope>NUCLEOTIDE SEQUENCE</scope>
</reference>
<organism evidence="2">
    <name type="scientific">Anguilla anguilla</name>
    <name type="common">European freshwater eel</name>
    <name type="synonym">Muraena anguilla</name>
    <dbReference type="NCBI Taxonomy" id="7936"/>
    <lineage>
        <taxon>Eukaryota</taxon>
        <taxon>Metazoa</taxon>
        <taxon>Chordata</taxon>
        <taxon>Craniata</taxon>
        <taxon>Vertebrata</taxon>
        <taxon>Euteleostomi</taxon>
        <taxon>Actinopterygii</taxon>
        <taxon>Neopterygii</taxon>
        <taxon>Teleostei</taxon>
        <taxon>Anguilliformes</taxon>
        <taxon>Anguillidae</taxon>
        <taxon>Anguilla</taxon>
    </lineage>
</organism>
<proteinExistence type="predicted"/>
<name>A0A0E9XH45_ANGAN</name>
<feature type="region of interest" description="Disordered" evidence="1">
    <location>
        <begin position="38"/>
        <end position="57"/>
    </location>
</feature>